<dbReference type="PANTHER" id="PTHR43861">
    <property type="entry name" value="TRANS-ACONITATE 2-METHYLTRANSFERASE-RELATED"/>
    <property type="match status" value="1"/>
</dbReference>
<dbReference type="RefSeq" id="WP_209907560.1">
    <property type="nucleotide sequence ID" value="NZ_BAAAMI010000017.1"/>
</dbReference>
<keyword evidence="1" id="KW-0808">Transferase</keyword>
<feature type="compositionally biased region" description="Basic and acidic residues" evidence="2">
    <location>
        <begin position="1"/>
        <end position="10"/>
    </location>
</feature>
<dbReference type="InterPro" id="IPR041698">
    <property type="entry name" value="Methyltransf_25"/>
</dbReference>
<proteinExistence type="predicted"/>
<feature type="compositionally biased region" description="Basic and acidic residues" evidence="2">
    <location>
        <begin position="20"/>
        <end position="29"/>
    </location>
</feature>
<dbReference type="InterPro" id="IPR029063">
    <property type="entry name" value="SAM-dependent_MTases_sf"/>
</dbReference>
<dbReference type="Pfam" id="PF13649">
    <property type="entry name" value="Methyltransf_25"/>
    <property type="match status" value="1"/>
</dbReference>
<organism evidence="4 5">
    <name type="scientific">Paeniglutamicibacter psychrophenolicus</name>
    <dbReference type="NCBI Taxonomy" id="257454"/>
    <lineage>
        <taxon>Bacteria</taxon>
        <taxon>Bacillati</taxon>
        <taxon>Actinomycetota</taxon>
        <taxon>Actinomycetes</taxon>
        <taxon>Micrococcales</taxon>
        <taxon>Micrococcaceae</taxon>
        <taxon>Paeniglutamicibacter</taxon>
    </lineage>
</organism>
<keyword evidence="5" id="KW-1185">Reference proteome</keyword>
<reference evidence="4 5" key="1">
    <citation type="submission" date="2021-03" db="EMBL/GenBank/DDBJ databases">
        <title>Sequencing the genomes of 1000 actinobacteria strains.</title>
        <authorList>
            <person name="Klenk H.-P."/>
        </authorList>
    </citation>
    <scope>NUCLEOTIDE SEQUENCE [LARGE SCALE GENOMIC DNA]</scope>
    <source>
        <strain evidence="4 5">DSM 15454</strain>
    </source>
</reference>
<evidence type="ECO:0000313" key="4">
    <source>
        <dbReference type="EMBL" id="MBP2374555.1"/>
    </source>
</evidence>
<feature type="region of interest" description="Disordered" evidence="2">
    <location>
        <begin position="1"/>
        <end position="29"/>
    </location>
</feature>
<evidence type="ECO:0000313" key="5">
    <source>
        <dbReference type="Proteomes" id="UP000766570"/>
    </source>
</evidence>
<dbReference type="EMBL" id="JAGIOE010000001">
    <property type="protein sequence ID" value="MBP2374555.1"/>
    <property type="molecule type" value="Genomic_DNA"/>
</dbReference>
<evidence type="ECO:0000259" key="3">
    <source>
        <dbReference type="Pfam" id="PF13649"/>
    </source>
</evidence>
<sequence>MTTQHSPEHGHHTHGGNHGNHHEHQHSDEQGMAEMLDLDAQLINDHLQEIFAWTAGYQPSPRTVLDLGAGTGTGTLGLARTFPEAGVVALDQSEFMLGRLSTKVKSLGLEEQISTLQVDLDAAWPELTDIDLVWAASSMHHMSDPSNVFERITGTLSADGLLVVVEMDAFPRYLPRDLGFGTPGLEERCHAAVGSANWNAHPDWAGPIREAGMEIIEQRTFGYAIEQDQELVARAAHRWLSRMRDALNEDLTAADLHTLEVLLGDKDPRSVLARTDLSMRGSRTVWAARIAR</sequence>
<evidence type="ECO:0000256" key="2">
    <source>
        <dbReference type="SAM" id="MobiDB-lite"/>
    </source>
</evidence>
<dbReference type="GO" id="GO:0032259">
    <property type="term" value="P:methylation"/>
    <property type="evidence" value="ECO:0007669"/>
    <property type="project" value="UniProtKB-KW"/>
</dbReference>
<protein>
    <submittedName>
        <fullName evidence="4">SAM-dependent methyltransferase</fullName>
    </submittedName>
</protein>
<feature type="domain" description="Methyltransferase" evidence="3">
    <location>
        <begin position="64"/>
        <end position="160"/>
    </location>
</feature>
<dbReference type="GO" id="GO:0008168">
    <property type="term" value="F:methyltransferase activity"/>
    <property type="evidence" value="ECO:0007669"/>
    <property type="project" value="UniProtKB-KW"/>
</dbReference>
<dbReference type="Proteomes" id="UP000766570">
    <property type="component" value="Unassembled WGS sequence"/>
</dbReference>
<dbReference type="SUPFAM" id="SSF53335">
    <property type="entry name" value="S-adenosyl-L-methionine-dependent methyltransferases"/>
    <property type="match status" value="1"/>
</dbReference>
<keyword evidence="4" id="KW-0489">Methyltransferase</keyword>
<accession>A0ABS4WEB2</accession>
<gene>
    <name evidence="4" type="ORF">JOF46_002467</name>
</gene>
<name>A0ABS4WEB2_9MICC</name>
<evidence type="ECO:0000256" key="1">
    <source>
        <dbReference type="ARBA" id="ARBA00022679"/>
    </source>
</evidence>
<dbReference type="Gene3D" id="3.40.50.150">
    <property type="entry name" value="Vaccinia Virus protein VP39"/>
    <property type="match status" value="1"/>
</dbReference>
<comment type="caution">
    <text evidence="4">The sequence shown here is derived from an EMBL/GenBank/DDBJ whole genome shotgun (WGS) entry which is preliminary data.</text>
</comment>